<dbReference type="EMBL" id="MU865438">
    <property type="protein sequence ID" value="KAK4223141.1"/>
    <property type="molecule type" value="Genomic_DNA"/>
</dbReference>
<dbReference type="Proteomes" id="UP001301958">
    <property type="component" value="Unassembled WGS sequence"/>
</dbReference>
<keyword evidence="1" id="KW-0175">Coiled coil</keyword>
<keyword evidence="4" id="KW-1185">Reference proteome</keyword>
<feature type="region of interest" description="Disordered" evidence="2">
    <location>
        <begin position="200"/>
        <end position="241"/>
    </location>
</feature>
<comment type="caution">
    <text evidence="3">The sequence shown here is derived from an EMBL/GenBank/DDBJ whole genome shotgun (WGS) entry which is preliminary data.</text>
</comment>
<dbReference type="AlphaFoldDB" id="A0AAN7GNF3"/>
<protein>
    <submittedName>
        <fullName evidence="3">Uncharacterized protein</fullName>
    </submittedName>
</protein>
<feature type="compositionally biased region" description="Low complexity" evidence="2">
    <location>
        <begin position="200"/>
        <end position="230"/>
    </location>
</feature>
<organism evidence="3 4">
    <name type="scientific">Podospora fimiseda</name>
    <dbReference type="NCBI Taxonomy" id="252190"/>
    <lineage>
        <taxon>Eukaryota</taxon>
        <taxon>Fungi</taxon>
        <taxon>Dikarya</taxon>
        <taxon>Ascomycota</taxon>
        <taxon>Pezizomycotina</taxon>
        <taxon>Sordariomycetes</taxon>
        <taxon>Sordariomycetidae</taxon>
        <taxon>Sordariales</taxon>
        <taxon>Podosporaceae</taxon>
        <taxon>Podospora</taxon>
    </lineage>
</organism>
<sequence length="625" mass="68949">MSYREDATPNKRALQAVDTLVHRWGKTRETIFEDFNNAASQAFWVALNSWSRQRNLSDYEEVKRLMRAGHSQNPQRGLPRVPSDPSRWLPTDIWTADSIWIAEEIKRYPDSPHPTPLDPKERKSLPMPTVNSRTPMTPSPTTTGATGRPVTYFSSATTHSIATFEPVRSFPHPQSSLNLTTTIIQPQAQVVRASASASIASFPSSPTSAEAESTTAPTAATSATATAPSDSPTPPPSMPVGERLYRMRTRLSAAREQTPLAAVTNVPKVARLKRPSEKTETTPGVNSKKRPRMEPSSPKSTTSTAHPAAVATANAPEPDAPEPDTLAAASASPEPHAVTEPDTLAAAATSTSASPEPHKEGSVTTTLADDVGDDVYHHHEEEPRVSYHRHHRHYPNHDDQFGFGYEDNEAMHSAVGQSCSAISIQVTYLENDLKTLVAQMEEHQDELARIDARIKDLEAFLSEAPDLESELEDFLSKIEYEQAEAEKALSDFKEWQAKYPAFAKDASDETMRATIKRLADDKSDKEAQLAVLPEEIKSKTATLKHLQGQKQNLYLLIDDRAKRAEIAQMRYNDARDYLDLISLGPATLGRIRRKFPQTKEESAYIYEELKKIQAPVMLGGGGSSL</sequence>
<name>A0AAN7GNF3_9PEZI</name>
<feature type="region of interest" description="Disordered" evidence="2">
    <location>
        <begin position="253"/>
        <end position="365"/>
    </location>
</feature>
<feature type="coiled-coil region" evidence="1">
    <location>
        <begin position="426"/>
        <end position="460"/>
    </location>
</feature>
<feature type="compositionally biased region" description="Low complexity" evidence="2">
    <location>
        <begin position="132"/>
        <end position="147"/>
    </location>
</feature>
<gene>
    <name evidence="3" type="ORF">QBC38DRAFT_517674</name>
</gene>
<evidence type="ECO:0000313" key="4">
    <source>
        <dbReference type="Proteomes" id="UP001301958"/>
    </source>
</evidence>
<reference evidence="3" key="1">
    <citation type="journal article" date="2023" name="Mol. Phylogenet. Evol.">
        <title>Genome-scale phylogeny and comparative genomics of the fungal order Sordariales.</title>
        <authorList>
            <person name="Hensen N."/>
            <person name="Bonometti L."/>
            <person name="Westerberg I."/>
            <person name="Brannstrom I.O."/>
            <person name="Guillou S."/>
            <person name="Cros-Aarteil S."/>
            <person name="Calhoun S."/>
            <person name="Haridas S."/>
            <person name="Kuo A."/>
            <person name="Mondo S."/>
            <person name="Pangilinan J."/>
            <person name="Riley R."/>
            <person name="LaButti K."/>
            <person name="Andreopoulos B."/>
            <person name="Lipzen A."/>
            <person name="Chen C."/>
            <person name="Yan M."/>
            <person name="Daum C."/>
            <person name="Ng V."/>
            <person name="Clum A."/>
            <person name="Steindorff A."/>
            <person name="Ohm R.A."/>
            <person name="Martin F."/>
            <person name="Silar P."/>
            <person name="Natvig D.O."/>
            <person name="Lalanne C."/>
            <person name="Gautier V."/>
            <person name="Ament-Velasquez S.L."/>
            <person name="Kruys A."/>
            <person name="Hutchinson M.I."/>
            <person name="Powell A.J."/>
            <person name="Barry K."/>
            <person name="Miller A.N."/>
            <person name="Grigoriev I.V."/>
            <person name="Debuchy R."/>
            <person name="Gladieux P."/>
            <person name="Hiltunen Thoren M."/>
            <person name="Johannesson H."/>
        </authorList>
    </citation>
    <scope>NUCLEOTIDE SEQUENCE</scope>
    <source>
        <strain evidence="3">CBS 990.96</strain>
    </source>
</reference>
<feature type="region of interest" description="Disordered" evidence="2">
    <location>
        <begin position="109"/>
        <end position="147"/>
    </location>
</feature>
<feature type="compositionally biased region" description="Low complexity" evidence="2">
    <location>
        <begin position="343"/>
        <end position="354"/>
    </location>
</feature>
<proteinExistence type="predicted"/>
<reference evidence="3" key="2">
    <citation type="submission" date="2023-05" db="EMBL/GenBank/DDBJ databases">
        <authorList>
            <consortium name="Lawrence Berkeley National Laboratory"/>
            <person name="Steindorff A."/>
            <person name="Hensen N."/>
            <person name="Bonometti L."/>
            <person name="Westerberg I."/>
            <person name="Brannstrom I.O."/>
            <person name="Guillou S."/>
            <person name="Cros-Aarteil S."/>
            <person name="Calhoun S."/>
            <person name="Haridas S."/>
            <person name="Kuo A."/>
            <person name="Mondo S."/>
            <person name="Pangilinan J."/>
            <person name="Riley R."/>
            <person name="Labutti K."/>
            <person name="Andreopoulos B."/>
            <person name="Lipzen A."/>
            <person name="Chen C."/>
            <person name="Yanf M."/>
            <person name="Daum C."/>
            <person name="Ng V."/>
            <person name="Clum A."/>
            <person name="Ohm R."/>
            <person name="Martin F."/>
            <person name="Silar P."/>
            <person name="Natvig D."/>
            <person name="Lalanne C."/>
            <person name="Gautier V."/>
            <person name="Ament-Velasquez S.L."/>
            <person name="Kruys A."/>
            <person name="Hutchinson M.I."/>
            <person name="Powell A.J."/>
            <person name="Barry K."/>
            <person name="Miller A.N."/>
            <person name="Grigoriev I.V."/>
            <person name="Debuchy R."/>
            <person name="Gladieux P."/>
            <person name="Thoren M.H."/>
            <person name="Johannesson H."/>
        </authorList>
    </citation>
    <scope>NUCLEOTIDE SEQUENCE</scope>
    <source>
        <strain evidence="3">CBS 990.96</strain>
    </source>
</reference>
<evidence type="ECO:0000313" key="3">
    <source>
        <dbReference type="EMBL" id="KAK4223141.1"/>
    </source>
</evidence>
<accession>A0AAN7GNF3</accession>
<evidence type="ECO:0000256" key="1">
    <source>
        <dbReference type="SAM" id="Coils"/>
    </source>
</evidence>
<feature type="compositionally biased region" description="Low complexity" evidence="2">
    <location>
        <begin position="301"/>
        <end position="329"/>
    </location>
</feature>
<evidence type="ECO:0000256" key="2">
    <source>
        <dbReference type="SAM" id="MobiDB-lite"/>
    </source>
</evidence>